<gene>
    <name evidence="2" type="ORF">QBC34DRAFT_151667</name>
</gene>
<protein>
    <recommendedName>
        <fullName evidence="4">C2H2-type domain-containing protein</fullName>
    </recommendedName>
</protein>
<accession>A0AAV9GB88</accession>
<dbReference type="PANTHER" id="PTHR38166:SF1">
    <property type="entry name" value="C2H2-TYPE DOMAIN-CONTAINING PROTEIN"/>
    <property type="match status" value="1"/>
</dbReference>
<dbReference type="Proteomes" id="UP001321760">
    <property type="component" value="Unassembled WGS sequence"/>
</dbReference>
<dbReference type="PANTHER" id="PTHR38166">
    <property type="entry name" value="C2H2-TYPE DOMAIN-CONTAINING PROTEIN-RELATED"/>
    <property type="match status" value="1"/>
</dbReference>
<evidence type="ECO:0000313" key="3">
    <source>
        <dbReference type="Proteomes" id="UP001321760"/>
    </source>
</evidence>
<evidence type="ECO:0008006" key="4">
    <source>
        <dbReference type="Google" id="ProtNLM"/>
    </source>
</evidence>
<evidence type="ECO:0000313" key="2">
    <source>
        <dbReference type="EMBL" id="KAK4446119.1"/>
    </source>
</evidence>
<evidence type="ECO:0000256" key="1">
    <source>
        <dbReference type="SAM" id="MobiDB-lite"/>
    </source>
</evidence>
<proteinExistence type="predicted"/>
<dbReference type="AlphaFoldDB" id="A0AAV9GB88"/>
<dbReference type="EMBL" id="MU865959">
    <property type="protein sequence ID" value="KAK4446119.1"/>
    <property type="molecule type" value="Genomic_DNA"/>
</dbReference>
<keyword evidence="3" id="KW-1185">Reference proteome</keyword>
<reference evidence="2" key="2">
    <citation type="submission" date="2023-05" db="EMBL/GenBank/DDBJ databases">
        <authorList>
            <consortium name="Lawrence Berkeley National Laboratory"/>
            <person name="Steindorff A."/>
            <person name="Hensen N."/>
            <person name="Bonometti L."/>
            <person name="Westerberg I."/>
            <person name="Brannstrom I.O."/>
            <person name="Guillou S."/>
            <person name="Cros-Aarteil S."/>
            <person name="Calhoun S."/>
            <person name="Haridas S."/>
            <person name="Kuo A."/>
            <person name="Mondo S."/>
            <person name="Pangilinan J."/>
            <person name="Riley R."/>
            <person name="Labutti K."/>
            <person name="Andreopoulos B."/>
            <person name="Lipzen A."/>
            <person name="Chen C."/>
            <person name="Yanf M."/>
            <person name="Daum C."/>
            <person name="Ng V."/>
            <person name="Clum A."/>
            <person name="Ohm R."/>
            <person name="Martin F."/>
            <person name="Silar P."/>
            <person name="Natvig D."/>
            <person name="Lalanne C."/>
            <person name="Gautier V."/>
            <person name="Ament-Velasquez S.L."/>
            <person name="Kruys A."/>
            <person name="Hutchinson M.I."/>
            <person name="Powell A.J."/>
            <person name="Barry K."/>
            <person name="Miller A.N."/>
            <person name="Grigoriev I.V."/>
            <person name="Debuchy R."/>
            <person name="Gladieux P."/>
            <person name="Thoren M.H."/>
            <person name="Johannesson H."/>
        </authorList>
    </citation>
    <scope>NUCLEOTIDE SEQUENCE</scope>
    <source>
        <strain evidence="2">PSN243</strain>
    </source>
</reference>
<name>A0AAV9GB88_9PEZI</name>
<reference evidence="2" key="1">
    <citation type="journal article" date="2023" name="Mol. Phylogenet. Evol.">
        <title>Genome-scale phylogeny and comparative genomics of the fungal order Sordariales.</title>
        <authorList>
            <person name="Hensen N."/>
            <person name="Bonometti L."/>
            <person name="Westerberg I."/>
            <person name="Brannstrom I.O."/>
            <person name="Guillou S."/>
            <person name="Cros-Aarteil S."/>
            <person name="Calhoun S."/>
            <person name="Haridas S."/>
            <person name="Kuo A."/>
            <person name="Mondo S."/>
            <person name="Pangilinan J."/>
            <person name="Riley R."/>
            <person name="LaButti K."/>
            <person name="Andreopoulos B."/>
            <person name="Lipzen A."/>
            <person name="Chen C."/>
            <person name="Yan M."/>
            <person name="Daum C."/>
            <person name="Ng V."/>
            <person name="Clum A."/>
            <person name="Steindorff A."/>
            <person name="Ohm R.A."/>
            <person name="Martin F."/>
            <person name="Silar P."/>
            <person name="Natvig D.O."/>
            <person name="Lalanne C."/>
            <person name="Gautier V."/>
            <person name="Ament-Velasquez S.L."/>
            <person name="Kruys A."/>
            <person name="Hutchinson M.I."/>
            <person name="Powell A.J."/>
            <person name="Barry K."/>
            <person name="Miller A.N."/>
            <person name="Grigoriev I.V."/>
            <person name="Debuchy R."/>
            <person name="Gladieux P."/>
            <person name="Hiltunen Thoren M."/>
            <person name="Johannesson H."/>
        </authorList>
    </citation>
    <scope>NUCLEOTIDE SEQUENCE</scope>
    <source>
        <strain evidence="2">PSN243</strain>
    </source>
</reference>
<organism evidence="2 3">
    <name type="scientific">Podospora aff. communis PSN243</name>
    <dbReference type="NCBI Taxonomy" id="3040156"/>
    <lineage>
        <taxon>Eukaryota</taxon>
        <taxon>Fungi</taxon>
        <taxon>Dikarya</taxon>
        <taxon>Ascomycota</taxon>
        <taxon>Pezizomycotina</taxon>
        <taxon>Sordariomycetes</taxon>
        <taxon>Sordariomycetidae</taxon>
        <taxon>Sordariales</taxon>
        <taxon>Podosporaceae</taxon>
        <taxon>Podospora</taxon>
    </lineage>
</organism>
<sequence>MAEVTRQFGDLDYERNDEAGPPARRNRGPSFICQFYARSPLETRFQKCRPREEGGRTLNVFTRHADLTQHHRRIHPMPPHCPRCWEVFDGTDQEQAHARADVRCDVVHVRPVLGVGAQQLREMATRPRNLPFEQRWYRDYATIFPDEPHFTGSPCPTLMNGDFIDIVNNCIDRLESETPDLCGWTLSVVRQMFESQRLGSRISRPLPLDLLQEYTSFPEAPSEPASGNTTGRRVSISYRGVDPTMLQLAAPGSGQGESVQGSGS</sequence>
<feature type="region of interest" description="Disordered" evidence="1">
    <location>
        <begin position="245"/>
        <end position="264"/>
    </location>
</feature>
<comment type="caution">
    <text evidence="2">The sequence shown here is derived from an EMBL/GenBank/DDBJ whole genome shotgun (WGS) entry which is preliminary data.</text>
</comment>
<feature type="region of interest" description="Disordered" evidence="1">
    <location>
        <begin position="1"/>
        <end position="27"/>
    </location>
</feature>